<keyword evidence="4" id="KW-1185">Reference proteome</keyword>
<dbReference type="Proteomes" id="UP000076630">
    <property type="component" value="Unassembled WGS sequence"/>
</dbReference>
<dbReference type="SUPFAM" id="SSF53474">
    <property type="entry name" value="alpha/beta-Hydrolases"/>
    <property type="match status" value="1"/>
</dbReference>
<organism evidence="3 4">
    <name type="scientific">Myroides marinus</name>
    <dbReference type="NCBI Taxonomy" id="703342"/>
    <lineage>
        <taxon>Bacteria</taxon>
        <taxon>Pseudomonadati</taxon>
        <taxon>Bacteroidota</taxon>
        <taxon>Flavobacteriia</taxon>
        <taxon>Flavobacteriales</taxon>
        <taxon>Flavobacteriaceae</taxon>
        <taxon>Myroides</taxon>
    </lineage>
</organism>
<dbReference type="Gene3D" id="3.40.50.1820">
    <property type="entry name" value="alpha/beta hydrolase"/>
    <property type="match status" value="1"/>
</dbReference>
<reference evidence="3 4" key="1">
    <citation type="submission" date="2016-01" db="EMBL/GenBank/DDBJ databases">
        <title>Whole genome sequencing of Myroides marinus L41.</title>
        <authorList>
            <person name="Hong K.W."/>
        </authorList>
    </citation>
    <scope>NUCLEOTIDE SEQUENCE [LARGE SCALE GENOMIC DNA]</scope>
    <source>
        <strain evidence="3 4">L41</strain>
    </source>
</reference>
<name>A0A163XLI4_9FLAO</name>
<evidence type="ECO:0000259" key="2">
    <source>
        <dbReference type="Pfam" id="PF01764"/>
    </source>
</evidence>
<proteinExistence type="predicted"/>
<dbReference type="Pfam" id="PF01764">
    <property type="entry name" value="Lipase_3"/>
    <property type="match status" value="1"/>
</dbReference>
<keyword evidence="1" id="KW-0732">Signal</keyword>
<gene>
    <name evidence="3" type="ORF">AV926_13635</name>
</gene>
<dbReference type="AlphaFoldDB" id="A0A163XLI4"/>
<comment type="caution">
    <text evidence="3">The sequence shown here is derived from an EMBL/GenBank/DDBJ whole genome shotgun (WGS) entry which is preliminary data.</text>
</comment>
<feature type="domain" description="Fungal lipase-type" evidence="2">
    <location>
        <begin position="83"/>
        <end position="237"/>
    </location>
</feature>
<feature type="chain" id="PRO_5007847545" evidence="1">
    <location>
        <begin position="19"/>
        <end position="363"/>
    </location>
</feature>
<evidence type="ECO:0000256" key="1">
    <source>
        <dbReference type="SAM" id="SignalP"/>
    </source>
</evidence>
<accession>A0A163XLI4</accession>
<sequence length="363" mass="41372">MFKRIFILLLLSSTSSFGQNLKPTVDTKEIYNSLQIATDIQKTYPNDSLYKLTGYTNIYRSPEMGLTNQWGLYHDKQNNVYEIAIRGSVNKGVSWLANYYAAMIPSSGEIKLDNNTKVTYNLSADKRATVHAGWTIASLYLMQDIQPKIDSLVKLNQKEFIVSGHSQGAAIAYLITANLLNQQLLGKLPKDLVIKTYAIAPPKPGNLYFSYQYEKLAGAWSYSVINTQDWVPELPPTSQTFKDFNEISPLSEGEVKKALNKVPWPKRVFAKNIFNSLKNPPQKSVKSYNKYLGSFVFNFIHKQLPELEEPKYSQNSNYSRCSNPVILDGILNDNYQEKFHKPDNIMTHHLPPAYLYLLETTNK</sequence>
<evidence type="ECO:0000313" key="4">
    <source>
        <dbReference type="Proteomes" id="UP000076630"/>
    </source>
</evidence>
<evidence type="ECO:0000313" key="3">
    <source>
        <dbReference type="EMBL" id="KZE78078.1"/>
    </source>
</evidence>
<dbReference type="InterPro" id="IPR002921">
    <property type="entry name" value="Fungal_lipase-type"/>
</dbReference>
<dbReference type="EMBL" id="LQNU01000066">
    <property type="protein sequence ID" value="KZE78078.1"/>
    <property type="molecule type" value="Genomic_DNA"/>
</dbReference>
<dbReference type="GO" id="GO:0006629">
    <property type="term" value="P:lipid metabolic process"/>
    <property type="evidence" value="ECO:0007669"/>
    <property type="project" value="InterPro"/>
</dbReference>
<dbReference type="CDD" id="cd00519">
    <property type="entry name" value="Lipase_3"/>
    <property type="match status" value="1"/>
</dbReference>
<protein>
    <submittedName>
        <fullName evidence="3">Lipase</fullName>
    </submittedName>
</protein>
<dbReference type="InterPro" id="IPR029058">
    <property type="entry name" value="AB_hydrolase_fold"/>
</dbReference>
<dbReference type="RefSeq" id="WP_038987661.1">
    <property type="nucleotide sequence ID" value="NZ_JACAJN010000008.1"/>
</dbReference>
<dbReference type="OrthoDB" id="927373at2"/>
<feature type="signal peptide" evidence="1">
    <location>
        <begin position="1"/>
        <end position="18"/>
    </location>
</feature>